<accession>A0A9D7SGA6</accession>
<organism evidence="1 2">
    <name type="scientific">Candidatus Geothrix skivensis</name>
    <dbReference type="NCBI Taxonomy" id="2954439"/>
    <lineage>
        <taxon>Bacteria</taxon>
        <taxon>Pseudomonadati</taxon>
        <taxon>Acidobacteriota</taxon>
        <taxon>Holophagae</taxon>
        <taxon>Holophagales</taxon>
        <taxon>Holophagaceae</taxon>
        <taxon>Geothrix</taxon>
    </lineage>
</organism>
<evidence type="ECO:0000313" key="1">
    <source>
        <dbReference type="EMBL" id="MBK9795476.1"/>
    </source>
</evidence>
<dbReference type="Proteomes" id="UP000886657">
    <property type="component" value="Unassembled WGS sequence"/>
</dbReference>
<proteinExistence type="predicted"/>
<protein>
    <submittedName>
        <fullName evidence="1">Uncharacterized protein</fullName>
    </submittedName>
</protein>
<reference evidence="1" key="1">
    <citation type="submission" date="2020-10" db="EMBL/GenBank/DDBJ databases">
        <title>Connecting structure to function with the recovery of over 1000 high-quality activated sludge metagenome-assembled genomes encoding full-length rRNA genes using long-read sequencing.</title>
        <authorList>
            <person name="Singleton C.M."/>
            <person name="Petriglieri F."/>
            <person name="Kristensen J.M."/>
            <person name="Kirkegaard R.H."/>
            <person name="Michaelsen T.Y."/>
            <person name="Andersen M.H."/>
            <person name="Karst S.M."/>
            <person name="Dueholm M.S."/>
            <person name="Nielsen P.H."/>
            <person name="Albertsen M."/>
        </authorList>
    </citation>
    <scope>NUCLEOTIDE SEQUENCE</scope>
    <source>
        <strain evidence="1">Skiv_18-Q3-R9-52_MAXAC.067</strain>
    </source>
</reference>
<comment type="caution">
    <text evidence="1">The sequence shown here is derived from an EMBL/GenBank/DDBJ whole genome shotgun (WGS) entry which is preliminary data.</text>
</comment>
<evidence type="ECO:0000313" key="2">
    <source>
        <dbReference type="Proteomes" id="UP000886657"/>
    </source>
</evidence>
<sequence>MTGASPGHIVGLLIHKNHHGEEGGACMSPTNPKASAKAANSLLFIFRSTGSWEVAGTKKAGSGAFKLEFTGRKAGGLKAVLEPEPGPVVISPRPKPKWVLQGEGRWVLTYKVKGVPAVITWRGLATFECIPTGKVSFSVKA</sequence>
<name>A0A9D7SGA6_9BACT</name>
<gene>
    <name evidence="1" type="ORF">IPP58_03080</name>
</gene>
<dbReference type="EMBL" id="JADKIO010000005">
    <property type="protein sequence ID" value="MBK9795476.1"/>
    <property type="molecule type" value="Genomic_DNA"/>
</dbReference>
<dbReference type="AlphaFoldDB" id="A0A9D7SGA6"/>